<dbReference type="Pfam" id="PF10639">
    <property type="entry name" value="TMEM234"/>
    <property type="match status" value="1"/>
</dbReference>
<feature type="transmembrane region" description="Helical" evidence="6">
    <location>
        <begin position="123"/>
        <end position="142"/>
    </location>
</feature>
<evidence type="ECO:0000256" key="6">
    <source>
        <dbReference type="SAM" id="Phobius"/>
    </source>
</evidence>
<feature type="transmembrane region" description="Helical" evidence="6">
    <location>
        <begin position="12"/>
        <end position="29"/>
    </location>
</feature>
<keyword evidence="4 6" id="KW-1133">Transmembrane helix</keyword>
<dbReference type="PANTHER" id="PTHR28668">
    <property type="entry name" value="TRANSMEMBRANE PROTEIN 234"/>
    <property type="match status" value="1"/>
</dbReference>
<dbReference type="PANTHER" id="PTHR28668:SF1">
    <property type="entry name" value="TRANSMEMBRANE PROTEIN 234"/>
    <property type="match status" value="1"/>
</dbReference>
<dbReference type="InterPro" id="IPR037185">
    <property type="entry name" value="EmrE-like"/>
</dbReference>
<dbReference type="GO" id="GO:0016020">
    <property type="term" value="C:membrane"/>
    <property type="evidence" value="ECO:0007669"/>
    <property type="project" value="UniProtKB-SubCell"/>
</dbReference>
<evidence type="ECO:0000313" key="7">
    <source>
        <dbReference type="EMBL" id="RCN45607.1"/>
    </source>
</evidence>
<evidence type="ECO:0000256" key="3">
    <source>
        <dbReference type="ARBA" id="ARBA00022692"/>
    </source>
</evidence>
<dbReference type="InterPro" id="IPR018908">
    <property type="entry name" value="TMEM234"/>
</dbReference>
<comment type="similarity">
    <text evidence="2">Belongs to the TMEM234 family.</text>
</comment>
<dbReference type="AlphaFoldDB" id="A0A368GRN4"/>
<proteinExistence type="inferred from homology"/>
<accession>A0A368GRN4</accession>
<dbReference type="STRING" id="29170.A0A368GRN4"/>
<dbReference type="Proteomes" id="UP000252519">
    <property type="component" value="Unassembled WGS sequence"/>
</dbReference>
<evidence type="ECO:0000256" key="5">
    <source>
        <dbReference type="ARBA" id="ARBA00023136"/>
    </source>
</evidence>
<feature type="transmembrane region" description="Helical" evidence="6">
    <location>
        <begin position="96"/>
        <end position="116"/>
    </location>
</feature>
<sequence length="147" mass="16009">MSNSYNCSWDCILSMIGVGFLWGATNPLLRLGSKASVQEKAATGVHPSHNIWRRLLSPFVDLTALLMNWKFSIPFIVNQSASVLFIMLISRYSVSVVVPCVNALQFVFTAIVGHLIGERILSCRSCIGAVMVTIGVLIMMTSDALSA</sequence>
<evidence type="ECO:0000256" key="1">
    <source>
        <dbReference type="ARBA" id="ARBA00004141"/>
    </source>
</evidence>
<keyword evidence="8" id="KW-1185">Reference proteome</keyword>
<comment type="caution">
    <text evidence="7">The sequence shown here is derived from an EMBL/GenBank/DDBJ whole genome shotgun (WGS) entry which is preliminary data.</text>
</comment>
<dbReference type="Gene3D" id="1.10.3730.20">
    <property type="match status" value="1"/>
</dbReference>
<evidence type="ECO:0000256" key="4">
    <source>
        <dbReference type="ARBA" id="ARBA00022989"/>
    </source>
</evidence>
<dbReference type="OrthoDB" id="43458at2759"/>
<evidence type="ECO:0000313" key="8">
    <source>
        <dbReference type="Proteomes" id="UP000252519"/>
    </source>
</evidence>
<comment type="subcellular location">
    <subcellularLocation>
        <location evidence="1">Membrane</location>
        <topology evidence="1">Multi-pass membrane protein</topology>
    </subcellularLocation>
</comment>
<keyword evidence="5 6" id="KW-0472">Membrane</keyword>
<protein>
    <recommendedName>
        <fullName evidence="9">Transmembrane protein 234 homolog</fullName>
    </recommendedName>
</protein>
<evidence type="ECO:0000256" key="2">
    <source>
        <dbReference type="ARBA" id="ARBA00005977"/>
    </source>
</evidence>
<reference evidence="7 8" key="1">
    <citation type="submission" date="2014-10" db="EMBL/GenBank/DDBJ databases">
        <title>Draft genome of the hookworm Ancylostoma caninum.</title>
        <authorList>
            <person name="Mitreva M."/>
        </authorList>
    </citation>
    <scope>NUCLEOTIDE SEQUENCE [LARGE SCALE GENOMIC DNA]</scope>
    <source>
        <strain evidence="7 8">Baltimore</strain>
    </source>
</reference>
<keyword evidence="3 6" id="KW-0812">Transmembrane</keyword>
<evidence type="ECO:0008006" key="9">
    <source>
        <dbReference type="Google" id="ProtNLM"/>
    </source>
</evidence>
<dbReference type="SUPFAM" id="SSF103481">
    <property type="entry name" value="Multidrug resistance efflux transporter EmrE"/>
    <property type="match status" value="1"/>
</dbReference>
<gene>
    <name evidence="7" type="ORF">ANCCAN_08345</name>
</gene>
<dbReference type="EMBL" id="JOJR01000097">
    <property type="protein sequence ID" value="RCN45607.1"/>
    <property type="molecule type" value="Genomic_DNA"/>
</dbReference>
<name>A0A368GRN4_ANCCA</name>
<organism evidence="7 8">
    <name type="scientific">Ancylostoma caninum</name>
    <name type="common">Dog hookworm</name>
    <dbReference type="NCBI Taxonomy" id="29170"/>
    <lineage>
        <taxon>Eukaryota</taxon>
        <taxon>Metazoa</taxon>
        <taxon>Ecdysozoa</taxon>
        <taxon>Nematoda</taxon>
        <taxon>Chromadorea</taxon>
        <taxon>Rhabditida</taxon>
        <taxon>Rhabditina</taxon>
        <taxon>Rhabditomorpha</taxon>
        <taxon>Strongyloidea</taxon>
        <taxon>Ancylostomatidae</taxon>
        <taxon>Ancylostomatinae</taxon>
        <taxon>Ancylostoma</taxon>
    </lineage>
</organism>